<dbReference type="AlphaFoldDB" id="A0A4Y1R758"/>
<sequence length="315" mass="36321">MAVDMRGNLFGMLSAHPLSPLVSLHHLDAAEPIFPDMNKTRALEHLFEAVNVDPARILQQTVCYDISHSLTVSVAWGYAIQVYDGNVLLPDLLSLQKTFTPWRRSGTFDASQYMFNMRDYPKDKCKRPMVFFLESVIANSHGIWSTYTRHSVKNCSKANAIKNLEQISVFSHKLELDVDEMKAPRRQCCNILPSFNDSMTINIRRCGDDENSEDKQFWSTYQLIKEEDNIVGDGHLSLDQDMEQKQGFWNHFLEEKKNKRKRYWILLLKGSYRVKPVKVLMSDRATLVKLSSGQLSRKLEEQRKTKNTTPNLVTG</sequence>
<dbReference type="InterPro" id="IPR006740">
    <property type="entry name" value="DUF604"/>
</dbReference>
<evidence type="ECO:0000313" key="1">
    <source>
        <dbReference type="EMBL" id="BBH00019.1"/>
    </source>
</evidence>
<dbReference type="Pfam" id="PF04646">
    <property type="entry name" value="DUF604"/>
    <property type="match status" value="1"/>
</dbReference>
<organism evidence="1">
    <name type="scientific">Prunus dulcis</name>
    <name type="common">Almond</name>
    <name type="synonym">Amygdalus dulcis</name>
    <dbReference type="NCBI Taxonomy" id="3755"/>
    <lineage>
        <taxon>Eukaryota</taxon>
        <taxon>Viridiplantae</taxon>
        <taxon>Streptophyta</taxon>
        <taxon>Embryophyta</taxon>
        <taxon>Tracheophyta</taxon>
        <taxon>Spermatophyta</taxon>
        <taxon>Magnoliopsida</taxon>
        <taxon>eudicotyledons</taxon>
        <taxon>Gunneridae</taxon>
        <taxon>Pentapetalae</taxon>
        <taxon>rosids</taxon>
        <taxon>fabids</taxon>
        <taxon>Rosales</taxon>
        <taxon>Rosaceae</taxon>
        <taxon>Amygdaloideae</taxon>
        <taxon>Amygdaleae</taxon>
        <taxon>Prunus</taxon>
    </lineage>
</organism>
<gene>
    <name evidence="1" type="ORF">Prudu_009908</name>
</gene>
<protein>
    <submittedName>
        <fullName evidence="1">Uncharacterized protein</fullName>
    </submittedName>
</protein>
<dbReference type="PANTHER" id="PTHR10811">
    <property type="entry name" value="FRINGE-RELATED"/>
    <property type="match status" value="1"/>
</dbReference>
<reference evidence="1" key="1">
    <citation type="journal article" date="2019" name="Science">
        <title>Mutation of a bHLH transcription factor allowed almond domestication.</title>
        <authorList>
            <person name="Sanchez-Perez R."/>
            <person name="Pavan S."/>
            <person name="Mazzeo R."/>
            <person name="Moldovan C."/>
            <person name="Aiese Cigliano R."/>
            <person name="Del Cueto J."/>
            <person name="Ricciardi F."/>
            <person name="Lotti C."/>
            <person name="Ricciardi L."/>
            <person name="Dicenta F."/>
            <person name="Lopez-Marques R.L."/>
            <person name="Lindberg Moller B."/>
        </authorList>
    </citation>
    <scope>NUCLEOTIDE SEQUENCE</scope>
</reference>
<accession>A0A4Y1R758</accession>
<name>A0A4Y1R758_PRUDU</name>
<dbReference type="EMBL" id="AP019299">
    <property type="protein sequence ID" value="BBH00019.1"/>
    <property type="molecule type" value="Genomic_DNA"/>
</dbReference>
<proteinExistence type="predicted"/>